<reference evidence="6" key="2">
    <citation type="submission" date="2020-09" db="EMBL/GenBank/DDBJ databases">
        <authorList>
            <person name="Sun Q."/>
            <person name="Zhou Y."/>
        </authorList>
    </citation>
    <scope>NUCLEOTIDE SEQUENCE</scope>
    <source>
        <strain evidence="6">CGMCC 4.7430</strain>
    </source>
</reference>
<keyword evidence="3" id="KW-0804">Transcription</keyword>
<evidence type="ECO:0000256" key="1">
    <source>
        <dbReference type="ARBA" id="ARBA00023015"/>
    </source>
</evidence>
<dbReference type="InterPro" id="IPR050679">
    <property type="entry name" value="Bact_HTH_transcr_reg"/>
</dbReference>
<gene>
    <name evidence="6" type="ORF">GCM10012278_86320</name>
</gene>
<keyword evidence="2" id="KW-0238">DNA-binding</keyword>
<dbReference type="Proteomes" id="UP000660745">
    <property type="component" value="Unassembled WGS sequence"/>
</dbReference>
<reference evidence="6" key="1">
    <citation type="journal article" date="2014" name="Int. J. Syst. Evol. Microbiol.">
        <title>Complete genome sequence of Corynebacterium casei LMG S-19264T (=DSM 44701T), isolated from a smear-ripened cheese.</title>
        <authorList>
            <consortium name="US DOE Joint Genome Institute (JGI-PGF)"/>
            <person name="Walter F."/>
            <person name="Albersmeier A."/>
            <person name="Kalinowski J."/>
            <person name="Ruckert C."/>
        </authorList>
    </citation>
    <scope>NUCLEOTIDE SEQUENCE</scope>
    <source>
        <strain evidence="6">CGMCC 4.7430</strain>
    </source>
</reference>
<evidence type="ECO:0000256" key="4">
    <source>
        <dbReference type="SAM" id="MobiDB-lite"/>
    </source>
</evidence>
<evidence type="ECO:0000313" key="7">
    <source>
        <dbReference type="Proteomes" id="UP000660745"/>
    </source>
</evidence>
<comment type="caution">
    <text evidence="6">The sequence shown here is derived from an EMBL/GenBank/DDBJ whole genome shotgun (WGS) entry which is preliminary data.</text>
</comment>
<accession>A0A918AGK0</accession>
<dbReference type="SUPFAM" id="SSF46785">
    <property type="entry name" value="Winged helix' DNA-binding domain"/>
    <property type="match status" value="1"/>
</dbReference>
<keyword evidence="7" id="KW-1185">Reference proteome</keyword>
<dbReference type="PANTHER" id="PTHR44846">
    <property type="entry name" value="MANNOSYL-D-GLYCERATE TRANSPORT/METABOLISM SYSTEM REPRESSOR MNGR-RELATED"/>
    <property type="match status" value="1"/>
</dbReference>
<dbReference type="GO" id="GO:0003700">
    <property type="term" value="F:DNA-binding transcription factor activity"/>
    <property type="evidence" value="ECO:0007669"/>
    <property type="project" value="InterPro"/>
</dbReference>
<dbReference type="Gene3D" id="1.10.10.10">
    <property type="entry name" value="Winged helix-like DNA-binding domain superfamily/Winged helix DNA-binding domain"/>
    <property type="match status" value="1"/>
</dbReference>
<dbReference type="PROSITE" id="PS50949">
    <property type="entry name" value="HTH_GNTR"/>
    <property type="match status" value="1"/>
</dbReference>
<name>A0A918AGK0_9ACTN</name>
<dbReference type="EMBL" id="BMNK01000024">
    <property type="protein sequence ID" value="GGP17509.1"/>
    <property type="molecule type" value="Genomic_DNA"/>
</dbReference>
<evidence type="ECO:0000256" key="2">
    <source>
        <dbReference type="ARBA" id="ARBA00023125"/>
    </source>
</evidence>
<dbReference type="AlphaFoldDB" id="A0A918AGK0"/>
<feature type="region of interest" description="Disordered" evidence="4">
    <location>
        <begin position="78"/>
        <end position="97"/>
    </location>
</feature>
<feature type="domain" description="HTH gntR-type" evidence="5">
    <location>
        <begin position="14"/>
        <end position="82"/>
    </location>
</feature>
<dbReference type="InterPro" id="IPR036390">
    <property type="entry name" value="WH_DNA-bd_sf"/>
</dbReference>
<dbReference type="InterPro" id="IPR036388">
    <property type="entry name" value="WH-like_DNA-bd_sf"/>
</dbReference>
<keyword evidence="1" id="KW-0805">Transcription regulation</keyword>
<dbReference type="GO" id="GO:0003677">
    <property type="term" value="F:DNA binding"/>
    <property type="evidence" value="ECO:0007669"/>
    <property type="project" value="UniProtKB-KW"/>
</dbReference>
<proteinExistence type="predicted"/>
<dbReference type="PANTHER" id="PTHR44846:SF1">
    <property type="entry name" value="MANNOSYL-D-GLYCERATE TRANSPORT_METABOLISM SYSTEM REPRESSOR MNGR-RELATED"/>
    <property type="match status" value="1"/>
</dbReference>
<evidence type="ECO:0000256" key="3">
    <source>
        <dbReference type="ARBA" id="ARBA00023163"/>
    </source>
</evidence>
<evidence type="ECO:0000259" key="5">
    <source>
        <dbReference type="PROSITE" id="PS50949"/>
    </source>
</evidence>
<dbReference type="Pfam" id="PF00392">
    <property type="entry name" value="GntR"/>
    <property type="match status" value="1"/>
</dbReference>
<protein>
    <recommendedName>
        <fullName evidence="5">HTH gntR-type domain-containing protein</fullName>
    </recommendedName>
</protein>
<dbReference type="CDD" id="cd07377">
    <property type="entry name" value="WHTH_GntR"/>
    <property type="match status" value="1"/>
</dbReference>
<evidence type="ECO:0000313" key="6">
    <source>
        <dbReference type="EMBL" id="GGP17509.1"/>
    </source>
</evidence>
<dbReference type="InterPro" id="IPR000524">
    <property type="entry name" value="Tscrpt_reg_HTH_GntR"/>
</dbReference>
<dbReference type="SMART" id="SM00345">
    <property type="entry name" value="HTH_GNTR"/>
    <property type="match status" value="1"/>
</dbReference>
<dbReference type="GO" id="GO:0045892">
    <property type="term" value="P:negative regulation of DNA-templated transcription"/>
    <property type="evidence" value="ECO:0007669"/>
    <property type="project" value="TreeGrafter"/>
</dbReference>
<dbReference type="PRINTS" id="PR00035">
    <property type="entry name" value="HTHGNTR"/>
</dbReference>
<sequence>MGSYCYTMDFKPDELRWQAIVNEIKRRIEAGEYRPGMPVPGEPRLAVELGVSKGTARRALNALIADGTLYTVLGKGTFVSHPSDDDFNEASTRHDQD</sequence>
<organism evidence="6 7">
    <name type="scientific">Nonomuraea glycinis</name>
    <dbReference type="NCBI Taxonomy" id="2047744"/>
    <lineage>
        <taxon>Bacteria</taxon>
        <taxon>Bacillati</taxon>
        <taxon>Actinomycetota</taxon>
        <taxon>Actinomycetes</taxon>
        <taxon>Streptosporangiales</taxon>
        <taxon>Streptosporangiaceae</taxon>
        <taxon>Nonomuraea</taxon>
    </lineage>
</organism>